<accession>A0A7S2W8C4</accession>
<sequence>MSMPKPQIVCVWDGGQTRTSQRALSTLAGYSGPDGNADDLIVQCCSFLSSQIRSSTSIDHERQTVVVFTSDANLANRCLLQSMEDESSNIDFQIYHSIHLCLLLEDEGAVSNGLDIFAPDWEREERRTSVTELQSFVENTKEHHVEEPQDFMVRIGKWINGGLEGLKIGRVTKGGSILYTCQEEI</sequence>
<gene>
    <name evidence="1" type="ORF">EANT1437_LOCUS7374</name>
</gene>
<dbReference type="EMBL" id="HBHI01014392">
    <property type="protein sequence ID" value="CAD9672631.1"/>
    <property type="molecule type" value="Transcribed_RNA"/>
</dbReference>
<reference evidence="1" key="1">
    <citation type="submission" date="2021-01" db="EMBL/GenBank/DDBJ databases">
        <authorList>
            <person name="Corre E."/>
            <person name="Pelletier E."/>
            <person name="Niang G."/>
            <person name="Scheremetjew M."/>
            <person name="Finn R."/>
            <person name="Kale V."/>
            <person name="Holt S."/>
            <person name="Cochrane G."/>
            <person name="Meng A."/>
            <person name="Brown T."/>
            <person name="Cohen L."/>
        </authorList>
    </citation>
    <scope>NUCLEOTIDE SEQUENCE</scope>
    <source>
        <strain evidence="1">CCMP1452</strain>
    </source>
</reference>
<evidence type="ECO:0000313" key="1">
    <source>
        <dbReference type="EMBL" id="CAD9672631.1"/>
    </source>
</evidence>
<proteinExistence type="predicted"/>
<name>A0A7S2W8C4_9STRA</name>
<dbReference type="Gene3D" id="3.40.50.1010">
    <property type="entry name" value="5'-nuclease"/>
    <property type="match status" value="1"/>
</dbReference>
<protein>
    <submittedName>
        <fullName evidence="1">Uncharacterized protein</fullName>
    </submittedName>
</protein>
<dbReference type="AlphaFoldDB" id="A0A7S2W8C4"/>
<organism evidence="1">
    <name type="scientific">Eucampia antarctica</name>
    <dbReference type="NCBI Taxonomy" id="49252"/>
    <lineage>
        <taxon>Eukaryota</taxon>
        <taxon>Sar</taxon>
        <taxon>Stramenopiles</taxon>
        <taxon>Ochrophyta</taxon>
        <taxon>Bacillariophyta</taxon>
        <taxon>Mediophyceae</taxon>
        <taxon>Biddulphiophycidae</taxon>
        <taxon>Hemiaulales</taxon>
        <taxon>Hemiaulaceae</taxon>
        <taxon>Eucampia</taxon>
    </lineage>
</organism>